<dbReference type="GO" id="GO:0004674">
    <property type="term" value="F:protein serine/threonine kinase activity"/>
    <property type="evidence" value="ECO:0007669"/>
    <property type="project" value="UniProtKB-KW"/>
</dbReference>
<evidence type="ECO:0000256" key="3">
    <source>
        <dbReference type="ARBA" id="ARBA00022679"/>
    </source>
</evidence>
<dbReference type="GO" id="GO:0005524">
    <property type="term" value="F:ATP binding"/>
    <property type="evidence" value="ECO:0007669"/>
    <property type="project" value="UniProtKB-KW"/>
</dbReference>
<keyword evidence="2" id="KW-0723">Serine/threonine-protein kinase</keyword>
<organism evidence="8 9">
    <name type="scientific">Megalurothrips usitatus</name>
    <name type="common">bean blossom thrips</name>
    <dbReference type="NCBI Taxonomy" id="439358"/>
    <lineage>
        <taxon>Eukaryota</taxon>
        <taxon>Metazoa</taxon>
        <taxon>Ecdysozoa</taxon>
        <taxon>Arthropoda</taxon>
        <taxon>Hexapoda</taxon>
        <taxon>Insecta</taxon>
        <taxon>Pterygota</taxon>
        <taxon>Neoptera</taxon>
        <taxon>Paraneoptera</taxon>
        <taxon>Thysanoptera</taxon>
        <taxon>Terebrantia</taxon>
        <taxon>Thripoidea</taxon>
        <taxon>Thripidae</taxon>
        <taxon>Megalurothrips</taxon>
    </lineage>
</organism>
<comment type="similarity">
    <text evidence="1">Belongs to the protein kinase superfamily. CAMK Ser/Thr protein kinase family.</text>
</comment>
<evidence type="ECO:0000256" key="5">
    <source>
        <dbReference type="ARBA" id="ARBA00022777"/>
    </source>
</evidence>
<dbReference type="InterPro" id="IPR000719">
    <property type="entry name" value="Prot_kinase_dom"/>
</dbReference>
<dbReference type="Gene3D" id="1.10.510.10">
    <property type="entry name" value="Transferase(Phosphotransferase) domain 1"/>
    <property type="match status" value="1"/>
</dbReference>
<dbReference type="PANTHER" id="PTHR24349">
    <property type="entry name" value="SERINE/THREONINE-PROTEIN KINASE"/>
    <property type="match status" value="1"/>
</dbReference>
<comment type="caution">
    <text evidence="8">The sequence shown here is derived from an EMBL/GenBank/DDBJ whole genome shotgun (WGS) entry which is preliminary data.</text>
</comment>
<evidence type="ECO:0000313" key="8">
    <source>
        <dbReference type="EMBL" id="KAJ1527861.1"/>
    </source>
</evidence>
<dbReference type="SUPFAM" id="SSF56112">
    <property type="entry name" value="Protein kinase-like (PK-like)"/>
    <property type="match status" value="1"/>
</dbReference>
<keyword evidence="5" id="KW-0418">Kinase</keyword>
<evidence type="ECO:0000256" key="2">
    <source>
        <dbReference type="ARBA" id="ARBA00022527"/>
    </source>
</evidence>
<dbReference type="Pfam" id="PF00069">
    <property type="entry name" value="Pkinase"/>
    <property type="match status" value="1"/>
</dbReference>
<evidence type="ECO:0000256" key="4">
    <source>
        <dbReference type="ARBA" id="ARBA00022741"/>
    </source>
</evidence>
<accession>A0AAV7XS60</accession>
<dbReference type="InterPro" id="IPR050205">
    <property type="entry name" value="CDPK_Ser/Thr_kinases"/>
</dbReference>
<dbReference type="EMBL" id="JAPTSV010000005">
    <property type="protein sequence ID" value="KAJ1527861.1"/>
    <property type="molecule type" value="Genomic_DNA"/>
</dbReference>
<keyword evidence="9" id="KW-1185">Reference proteome</keyword>
<keyword evidence="3" id="KW-0808">Transferase</keyword>
<evidence type="ECO:0000313" key="9">
    <source>
        <dbReference type="Proteomes" id="UP001075354"/>
    </source>
</evidence>
<evidence type="ECO:0000259" key="7">
    <source>
        <dbReference type="PROSITE" id="PS50011"/>
    </source>
</evidence>
<sequence>MDHGNWLAVSDQAKDLVRMMLHVDPNRRPTAEQVLNHPWLQQRHQLPHARLAMPGGADIKVGCLVCRVVLCATACVRVLTTDLFICRAPSRPPTRP</sequence>
<dbReference type="InterPro" id="IPR011009">
    <property type="entry name" value="Kinase-like_dom_sf"/>
</dbReference>
<evidence type="ECO:0000256" key="1">
    <source>
        <dbReference type="ARBA" id="ARBA00006692"/>
    </source>
</evidence>
<protein>
    <recommendedName>
        <fullName evidence="7">Protein kinase domain-containing protein</fullName>
    </recommendedName>
</protein>
<keyword evidence="6" id="KW-0067">ATP-binding</keyword>
<dbReference type="AlphaFoldDB" id="A0AAV7XS60"/>
<reference evidence="8" key="1">
    <citation type="submission" date="2022-12" db="EMBL/GenBank/DDBJ databases">
        <title>Chromosome-level genome assembly of the bean flower thrips Megalurothrips usitatus.</title>
        <authorList>
            <person name="Ma L."/>
            <person name="Liu Q."/>
            <person name="Li H."/>
            <person name="Cai W."/>
        </authorList>
    </citation>
    <scope>NUCLEOTIDE SEQUENCE</scope>
    <source>
        <strain evidence="8">Cailab_2022a</strain>
    </source>
</reference>
<proteinExistence type="inferred from homology"/>
<feature type="domain" description="Protein kinase" evidence="7">
    <location>
        <begin position="1"/>
        <end position="40"/>
    </location>
</feature>
<evidence type="ECO:0000256" key="6">
    <source>
        <dbReference type="ARBA" id="ARBA00022840"/>
    </source>
</evidence>
<dbReference type="PROSITE" id="PS50011">
    <property type="entry name" value="PROTEIN_KINASE_DOM"/>
    <property type="match status" value="1"/>
</dbReference>
<dbReference type="Proteomes" id="UP001075354">
    <property type="component" value="Chromosome 5"/>
</dbReference>
<keyword evidence="4" id="KW-0547">Nucleotide-binding</keyword>
<gene>
    <name evidence="8" type="ORF">ONE63_007801</name>
</gene>
<name>A0AAV7XS60_9NEOP</name>